<keyword evidence="1" id="KW-0349">Heme</keyword>
<feature type="region of interest" description="Disordered" evidence="4">
    <location>
        <begin position="401"/>
        <end position="426"/>
    </location>
</feature>
<evidence type="ECO:0000256" key="1">
    <source>
        <dbReference type="ARBA" id="ARBA00022617"/>
    </source>
</evidence>
<evidence type="ECO:0000256" key="5">
    <source>
        <dbReference type="SAM" id="Phobius"/>
    </source>
</evidence>
<dbReference type="GO" id="GO:0004392">
    <property type="term" value="F:heme oxygenase (decyclizing) activity"/>
    <property type="evidence" value="ECO:0007669"/>
    <property type="project" value="InterPro"/>
</dbReference>
<evidence type="ECO:0008006" key="8">
    <source>
        <dbReference type="Google" id="ProtNLM"/>
    </source>
</evidence>
<dbReference type="EMBL" id="JASWJB010000198">
    <property type="protein sequence ID" value="KAK2593708.1"/>
    <property type="molecule type" value="Genomic_DNA"/>
</dbReference>
<evidence type="ECO:0000256" key="3">
    <source>
        <dbReference type="ARBA" id="ARBA00023004"/>
    </source>
</evidence>
<dbReference type="PANTHER" id="PTHR10720:SF0">
    <property type="entry name" value="HEME OXYGENASE"/>
    <property type="match status" value="1"/>
</dbReference>
<evidence type="ECO:0000256" key="4">
    <source>
        <dbReference type="SAM" id="MobiDB-lite"/>
    </source>
</evidence>
<dbReference type="Proteomes" id="UP001251528">
    <property type="component" value="Unassembled WGS sequence"/>
</dbReference>
<comment type="caution">
    <text evidence="6">The sequence shown here is derived from an EMBL/GenBank/DDBJ whole genome shotgun (WGS) entry which is preliminary data.</text>
</comment>
<dbReference type="Gene3D" id="1.20.910.10">
    <property type="entry name" value="Heme oxygenase-like"/>
    <property type="match status" value="1"/>
</dbReference>
<dbReference type="InterPro" id="IPR016084">
    <property type="entry name" value="Haem_Oase-like_multi-hlx"/>
</dbReference>
<protein>
    <recommendedName>
        <fullName evidence="8">Hem oxygenase-like, multi-helical</fullName>
    </recommendedName>
</protein>
<evidence type="ECO:0000313" key="7">
    <source>
        <dbReference type="Proteomes" id="UP001251528"/>
    </source>
</evidence>
<evidence type="ECO:0000313" key="6">
    <source>
        <dbReference type="EMBL" id="KAK2593708.1"/>
    </source>
</evidence>
<dbReference type="GO" id="GO:0006788">
    <property type="term" value="P:heme oxidation"/>
    <property type="evidence" value="ECO:0007669"/>
    <property type="project" value="InterPro"/>
</dbReference>
<sequence>MTALPLNTFREDRPLAESIAIATRPIHAKLNKLIIARLPLVLPPHAASPFVYASGLLHIAPIYQTFESVWSDIISGSVDHALPREPSDLSGMSSAGRDEFPKPDVSTALLETLDMLYLPGLMRTDSLVADIRSMTAWSEDKTREQLDVVSKIGRLAEFVKHIRRAIRSKPHVLLAYSYIMFMALFSGGRFIRATLESAGNEFWDEPCPVIPTASQRSEREGGKVTTKLTAQPQQPGFSPQTVHGISLQFFQFDTPLDGEDLKNDFKQRLADAEESLSNREKHDIVQEAICIFENMILVVAQLDNVMGKPNYQTFDRQGSADSPTTGVRMPSTNRFRDSVAVTKERSARGARGSSNRTPGNSEVETCSSGDRNTPSIVEDALPAEPDNHPIIPPAIDMEQCPASSKSVRFEKSLPQPSRSHLGAGNSAGDLAESLKMASRRLHREQVTNWVIGVAIGFIILGAVFSGRRASSSE</sequence>
<keyword evidence="5" id="KW-0472">Membrane</keyword>
<feature type="transmembrane region" description="Helical" evidence="5">
    <location>
        <begin position="446"/>
        <end position="464"/>
    </location>
</feature>
<feature type="region of interest" description="Disordered" evidence="4">
    <location>
        <begin position="338"/>
        <end position="377"/>
    </location>
</feature>
<dbReference type="InterPro" id="IPR002051">
    <property type="entry name" value="Haem_Oase"/>
</dbReference>
<gene>
    <name evidence="6" type="ORF">QQS21_008573</name>
</gene>
<dbReference type="AlphaFoldDB" id="A0AAJ0CIL0"/>
<proteinExistence type="predicted"/>
<dbReference type="CDD" id="cd19165">
    <property type="entry name" value="HemeO"/>
    <property type="match status" value="1"/>
</dbReference>
<reference evidence="6" key="1">
    <citation type="submission" date="2023-06" db="EMBL/GenBank/DDBJ databases">
        <title>Conoideocrella luteorostrata (Hypocreales: Clavicipitaceae), a potential biocontrol fungus for elongate hemlock scale in United States Christmas tree production areas.</title>
        <authorList>
            <person name="Barrett H."/>
            <person name="Lovett B."/>
            <person name="Macias A.M."/>
            <person name="Stajich J.E."/>
            <person name="Kasson M.T."/>
        </authorList>
    </citation>
    <scope>NUCLEOTIDE SEQUENCE</scope>
    <source>
        <strain evidence="6">ARSEF 14590</strain>
    </source>
</reference>
<keyword evidence="2" id="KW-0479">Metal-binding</keyword>
<dbReference type="PANTHER" id="PTHR10720">
    <property type="entry name" value="HEME OXYGENASE"/>
    <property type="match status" value="1"/>
</dbReference>
<name>A0AAJ0CIL0_9HYPO</name>
<keyword evidence="5" id="KW-0812">Transmembrane</keyword>
<keyword evidence="3" id="KW-0408">Iron</keyword>
<keyword evidence="7" id="KW-1185">Reference proteome</keyword>
<dbReference type="Pfam" id="PF01126">
    <property type="entry name" value="Heme_oxygenase"/>
    <property type="match status" value="1"/>
</dbReference>
<feature type="compositionally biased region" description="Basic and acidic residues" evidence="4">
    <location>
        <begin position="338"/>
        <end position="347"/>
    </location>
</feature>
<dbReference type="SUPFAM" id="SSF48613">
    <property type="entry name" value="Heme oxygenase-like"/>
    <property type="match status" value="1"/>
</dbReference>
<dbReference type="InterPro" id="IPR016053">
    <property type="entry name" value="Haem_Oase-like"/>
</dbReference>
<accession>A0AAJ0CIL0</accession>
<evidence type="ECO:0000256" key="2">
    <source>
        <dbReference type="ARBA" id="ARBA00022723"/>
    </source>
</evidence>
<dbReference type="GO" id="GO:0046872">
    <property type="term" value="F:metal ion binding"/>
    <property type="evidence" value="ECO:0007669"/>
    <property type="project" value="UniProtKB-KW"/>
</dbReference>
<keyword evidence="5" id="KW-1133">Transmembrane helix</keyword>
<organism evidence="6 7">
    <name type="scientific">Conoideocrella luteorostrata</name>
    <dbReference type="NCBI Taxonomy" id="1105319"/>
    <lineage>
        <taxon>Eukaryota</taxon>
        <taxon>Fungi</taxon>
        <taxon>Dikarya</taxon>
        <taxon>Ascomycota</taxon>
        <taxon>Pezizomycotina</taxon>
        <taxon>Sordariomycetes</taxon>
        <taxon>Hypocreomycetidae</taxon>
        <taxon>Hypocreales</taxon>
        <taxon>Clavicipitaceae</taxon>
        <taxon>Conoideocrella</taxon>
    </lineage>
</organism>
<feature type="compositionally biased region" description="Polar residues" evidence="4">
    <location>
        <begin position="355"/>
        <end position="375"/>
    </location>
</feature>